<feature type="domain" description="Prepilin peptidase A24 N-terminal" evidence="9">
    <location>
        <begin position="11"/>
        <end position="93"/>
    </location>
</feature>
<name>A0A3R9ZZH7_9BACL</name>
<feature type="transmembrane region" description="Helical" evidence="7">
    <location>
        <begin position="6"/>
        <end position="25"/>
    </location>
</feature>
<dbReference type="GO" id="GO:0006465">
    <property type="term" value="P:signal peptide processing"/>
    <property type="evidence" value="ECO:0007669"/>
    <property type="project" value="TreeGrafter"/>
</dbReference>
<evidence type="ECO:0000313" key="10">
    <source>
        <dbReference type="EMBL" id="RTE01422.1"/>
    </source>
</evidence>
<dbReference type="OrthoDB" id="9789291at2"/>
<dbReference type="GO" id="GO:0004190">
    <property type="term" value="F:aspartic-type endopeptidase activity"/>
    <property type="evidence" value="ECO:0007669"/>
    <property type="project" value="InterPro"/>
</dbReference>
<dbReference type="Pfam" id="PF01478">
    <property type="entry name" value="Peptidase_A24"/>
    <property type="match status" value="1"/>
</dbReference>
<feature type="transmembrane region" description="Helical" evidence="7">
    <location>
        <begin position="74"/>
        <end position="94"/>
    </location>
</feature>
<keyword evidence="4 7" id="KW-0812">Transmembrane</keyword>
<dbReference type="PANTHER" id="PTHR30487:SF0">
    <property type="entry name" value="PREPILIN LEADER PEPTIDASE_N-METHYLTRANSFERASE-RELATED"/>
    <property type="match status" value="1"/>
</dbReference>
<feature type="domain" description="Prepilin type IV endopeptidase peptidase" evidence="8">
    <location>
        <begin position="105"/>
        <end position="208"/>
    </location>
</feature>
<comment type="subcellular location">
    <subcellularLocation>
        <location evidence="1">Cell membrane</location>
        <topology evidence="1">Multi-pass membrane protein</topology>
    </subcellularLocation>
</comment>
<keyword evidence="6 7" id="KW-0472">Membrane</keyword>
<protein>
    <submittedName>
        <fullName evidence="10">Prepilin peptidase</fullName>
    </submittedName>
</protein>
<evidence type="ECO:0000256" key="1">
    <source>
        <dbReference type="ARBA" id="ARBA00004651"/>
    </source>
</evidence>
<keyword evidence="11" id="KW-1185">Reference proteome</keyword>
<evidence type="ECO:0000256" key="2">
    <source>
        <dbReference type="ARBA" id="ARBA00005801"/>
    </source>
</evidence>
<dbReference type="InterPro" id="IPR000045">
    <property type="entry name" value="Prepilin_IV_endopep_pep"/>
</dbReference>
<dbReference type="RefSeq" id="WP_126145069.1">
    <property type="nucleotide sequence ID" value="NZ_RXHU01000135.1"/>
</dbReference>
<dbReference type="EMBL" id="RXHU01000135">
    <property type="protein sequence ID" value="RTE01422.1"/>
    <property type="molecule type" value="Genomic_DNA"/>
</dbReference>
<evidence type="ECO:0000259" key="9">
    <source>
        <dbReference type="Pfam" id="PF06750"/>
    </source>
</evidence>
<reference evidence="10 11" key="1">
    <citation type="submission" date="2018-12" db="EMBL/GenBank/DDBJ databases">
        <title>Bacillus ochoae sp. nov., Paenibacillus whitsoniae sp. nov., Paenibacillus spiritus sp. nov. Isolated from the Mars Exploration Rover during spacecraft assembly.</title>
        <authorList>
            <person name="Seuylemezian A."/>
            <person name="Vaishampayan P."/>
        </authorList>
    </citation>
    <scope>NUCLEOTIDE SEQUENCE [LARGE SCALE GENOMIC DNA]</scope>
    <source>
        <strain evidence="10 11">MER 54</strain>
    </source>
</reference>
<evidence type="ECO:0000313" key="11">
    <source>
        <dbReference type="Proteomes" id="UP000276128"/>
    </source>
</evidence>
<evidence type="ECO:0000256" key="7">
    <source>
        <dbReference type="SAM" id="Phobius"/>
    </source>
</evidence>
<accession>A0A3R9ZZH7</accession>
<feature type="transmembrane region" description="Helical" evidence="7">
    <location>
        <begin position="148"/>
        <end position="168"/>
    </location>
</feature>
<evidence type="ECO:0000256" key="6">
    <source>
        <dbReference type="ARBA" id="ARBA00023136"/>
    </source>
</evidence>
<gene>
    <name evidence="10" type="ORF">EJQ19_30980</name>
</gene>
<organism evidence="10 11">
    <name type="scientific">Paenibacillus whitsoniae</name>
    <dbReference type="NCBI Taxonomy" id="2496558"/>
    <lineage>
        <taxon>Bacteria</taxon>
        <taxon>Bacillati</taxon>
        <taxon>Bacillota</taxon>
        <taxon>Bacilli</taxon>
        <taxon>Bacillales</taxon>
        <taxon>Paenibacillaceae</taxon>
        <taxon>Paenibacillus</taxon>
    </lineage>
</organism>
<dbReference type="AlphaFoldDB" id="A0A3R9ZZH7"/>
<evidence type="ECO:0000256" key="5">
    <source>
        <dbReference type="ARBA" id="ARBA00022989"/>
    </source>
</evidence>
<feature type="transmembrane region" description="Helical" evidence="7">
    <location>
        <begin position="100"/>
        <end position="118"/>
    </location>
</feature>
<dbReference type="Gene3D" id="1.20.120.1220">
    <property type="match status" value="1"/>
</dbReference>
<feature type="transmembrane region" description="Helical" evidence="7">
    <location>
        <begin position="125"/>
        <end position="142"/>
    </location>
</feature>
<keyword evidence="3" id="KW-1003">Cell membrane</keyword>
<comment type="caution">
    <text evidence="10">The sequence shown here is derived from an EMBL/GenBank/DDBJ whole genome shotgun (WGS) entry which is preliminary data.</text>
</comment>
<evidence type="ECO:0000259" key="8">
    <source>
        <dbReference type="Pfam" id="PF01478"/>
    </source>
</evidence>
<dbReference type="InterPro" id="IPR010627">
    <property type="entry name" value="Prepilin_pept_A24_N"/>
</dbReference>
<feature type="transmembrane region" description="Helical" evidence="7">
    <location>
        <begin position="225"/>
        <end position="248"/>
    </location>
</feature>
<comment type="similarity">
    <text evidence="2">Belongs to the peptidase A24 family.</text>
</comment>
<evidence type="ECO:0000256" key="3">
    <source>
        <dbReference type="ARBA" id="ARBA00022475"/>
    </source>
</evidence>
<proteinExistence type="inferred from homology"/>
<dbReference type="PANTHER" id="PTHR30487">
    <property type="entry name" value="TYPE 4 PREPILIN-LIKE PROTEINS LEADER PEPTIDE-PROCESSING ENZYME"/>
    <property type="match status" value="1"/>
</dbReference>
<dbReference type="Pfam" id="PF06750">
    <property type="entry name" value="A24_N_bact"/>
    <property type="match status" value="1"/>
</dbReference>
<feature type="transmembrane region" description="Helical" evidence="7">
    <location>
        <begin position="180"/>
        <end position="213"/>
    </location>
</feature>
<dbReference type="InterPro" id="IPR050882">
    <property type="entry name" value="Prepilin_peptidase/N-MTase"/>
</dbReference>
<keyword evidence="5 7" id="KW-1133">Transmembrane helix</keyword>
<sequence length="252" mass="27200">MNALIACYVFILGLVLGSFYNVVALRVPAKQSIVKPPSACPSCGTQLKTRDLVPVFSYLFSRGKCRHCQSKVSILYPIGELATGLLFLWVYVTYSISSETIVGLTLVSLLVIITISDLKYMRIPNQVLLFFLPIVILLRLFVPGNQAWWSYALGAVVGCGIIVLIALVTRGGMGMGDAKLLFVCGIVLGWSHILIAFVLACLLGSLLGGVLLLSGIIKRKQPIPFGPYLAAGVLIAYGYGSDLIQVYLNLLG</sequence>
<dbReference type="Proteomes" id="UP000276128">
    <property type="component" value="Unassembled WGS sequence"/>
</dbReference>
<dbReference type="GO" id="GO:0005886">
    <property type="term" value="C:plasma membrane"/>
    <property type="evidence" value="ECO:0007669"/>
    <property type="project" value="UniProtKB-SubCell"/>
</dbReference>
<evidence type="ECO:0000256" key="4">
    <source>
        <dbReference type="ARBA" id="ARBA00022692"/>
    </source>
</evidence>